<evidence type="ECO:0000256" key="1">
    <source>
        <dbReference type="SAM" id="Phobius"/>
    </source>
</evidence>
<accession>A0ABN2NTI9</accession>
<evidence type="ECO:0000313" key="2">
    <source>
        <dbReference type="EMBL" id="GAA1902428.1"/>
    </source>
</evidence>
<dbReference type="Pfam" id="PF11255">
    <property type="entry name" value="DUF3054"/>
    <property type="match status" value="1"/>
</dbReference>
<keyword evidence="1" id="KW-0812">Transmembrane</keyword>
<evidence type="ECO:0000313" key="3">
    <source>
        <dbReference type="Proteomes" id="UP001500784"/>
    </source>
</evidence>
<protein>
    <submittedName>
        <fullName evidence="2">DUF3054 domain-containing protein</fullName>
    </submittedName>
</protein>
<feature type="transmembrane region" description="Helical" evidence="1">
    <location>
        <begin position="37"/>
        <end position="57"/>
    </location>
</feature>
<feature type="transmembrane region" description="Helical" evidence="1">
    <location>
        <begin position="69"/>
        <end position="88"/>
    </location>
</feature>
<dbReference type="Proteomes" id="UP001500784">
    <property type="component" value="Unassembled WGS sequence"/>
</dbReference>
<keyword evidence="3" id="KW-1185">Reference proteome</keyword>
<dbReference type="EMBL" id="BAAALV010000001">
    <property type="protein sequence ID" value="GAA1902428.1"/>
    <property type="molecule type" value="Genomic_DNA"/>
</dbReference>
<feature type="transmembrane region" description="Helical" evidence="1">
    <location>
        <begin position="7"/>
        <end position="25"/>
    </location>
</feature>
<comment type="caution">
    <text evidence="2">The sequence shown here is derived from an EMBL/GenBank/DDBJ whole genome shotgun (WGS) entry which is preliminary data.</text>
</comment>
<keyword evidence="1" id="KW-1133">Transmembrane helix</keyword>
<reference evidence="2 3" key="1">
    <citation type="journal article" date="2019" name="Int. J. Syst. Evol. Microbiol.">
        <title>The Global Catalogue of Microorganisms (GCM) 10K type strain sequencing project: providing services to taxonomists for standard genome sequencing and annotation.</title>
        <authorList>
            <consortium name="The Broad Institute Genomics Platform"/>
            <consortium name="The Broad Institute Genome Sequencing Center for Infectious Disease"/>
            <person name="Wu L."/>
            <person name="Ma J."/>
        </authorList>
    </citation>
    <scope>NUCLEOTIDE SEQUENCE [LARGE SCALE GENOMIC DNA]</scope>
    <source>
        <strain evidence="2 3">JCM 13316</strain>
    </source>
</reference>
<sequence length="134" mass="14305">MNRPTRLWPVQLAADVVLIIVFAALGRDTHAHGVDPAGVLITASPFVAAALAGWALLRLWRHPGSFWPHGVLLWLITAGGGLALRALAGGGTAVSFQLVTFGVLGAFLLLPRLASSLVMRRRTRPDSTRLINRA</sequence>
<organism evidence="2 3">
    <name type="scientific">Arthrobacter gandavensis</name>
    <dbReference type="NCBI Taxonomy" id="169960"/>
    <lineage>
        <taxon>Bacteria</taxon>
        <taxon>Bacillati</taxon>
        <taxon>Actinomycetota</taxon>
        <taxon>Actinomycetes</taxon>
        <taxon>Micrococcales</taxon>
        <taxon>Micrococcaceae</taxon>
        <taxon>Arthrobacter</taxon>
    </lineage>
</organism>
<dbReference type="InterPro" id="IPR021414">
    <property type="entry name" value="DUF3054"/>
</dbReference>
<dbReference type="RefSeq" id="WP_152227895.1">
    <property type="nucleotide sequence ID" value="NZ_BAAALV010000001.1"/>
</dbReference>
<keyword evidence="1" id="KW-0472">Membrane</keyword>
<feature type="transmembrane region" description="Helical" evidence="1">
    <location>
        <begin position="94"/>
        <end position="114"/>
    </location>
</feature>
<proteinExistence type="predicted"/>
<name>A0ABN2NTI9_9MICC</name>
<gene>
    <name evidence="2" type="ORF">GCM10009688_02720</name>
</gene>